<sequence length="160" mass="17812">MNITHRSGLCADPVVSPQDRSSPRRREGATSRFERRCDGSHGSNDNIGSEGGERTFSLTGEHVARVSGPADVLRWLRVWHARQEVNWDGASALRVVVHGGVLDTLVVEARRGRLGITVSLLCVRLTMFRRLLARRGQFSRALTARMKLPVTVEVEARYVP</sequence>
<dbReference type="OrthoDB" id="8941829at2"/>
<proteinExistence type="predicted"/>
<organism evidence="2 3">
    <name type="scientific">Pandoraea pnomenusa</name>
    <dbReference type="NCBI Taxonomy" id="93220"/>
    <lineage>
        <taxon>Bacteria</taxon>
        <taxon>Pseudomonadati</taxon>
        <taxon>Pseudomonadota</taxon>
        <taxon>Betaproteobacteria</taxon>
        <taxon>Burkholderiales</taxon>
        <taxon>Burkholderiaceae</taxon>
        <taxon>Pandoraea</taxon>
    </lineage>
</organism>
<evidence type="ECO:0000313" key="2">
    <source>
        <dbReference type="EMBL" id="SUA80332.1"/>
    </source>
</evidence>
<evidence type="ECO:0000313" key="3">
    <source>
        <dbReference type="Proteomes" id="UP000254573"/>
    </source>
</evidence>
<evidence type="ECO:0000256" key="1">
    <source>
        <dbReference type="SAM" id="MobiDB-lite"/>
    </source>
</evidence>
<dbReference type="RefSeq" id="WP_038619871.1">
    <property type="nucleotide sequence ID" value="NZ_CP009553.3"/>
</dbReference>
<name>A0A378YT52_9BURK</name>
<protein>
    <submittedName>
        <fullName evidence="2">Uncharacterized protein</fullName>
    </submittedName>
</protein>
<dbReference type="Proteomes" id="UP000254573">
    <property type="component" value="Unassembled WGS sequence"/>
</dbReference>
<feature type="region of interest" description="Disordered" evidence="1">
    <location>
        <begin position="1"/>
        <end position="52"/>
    </location>
</feature>
<dbReference type="KEGG" id="ppnm:LV28_18670"/>
<reference evidence="2 3" key="1">
    <citation type="submission" date="2018-06" db="EMBL/GenBank/DDBJ databases">
        <authorList>
            <consortium name="Pathogen Informatics"/>
            <person name="Doyle S."/>
        </authorList>
    </citation>
    <scope>NUCLEOTIDE SEQUENCE [LARGE SCALE GENOMIC DNA]</scope>
    <source>
        <strain evidence="2 3">NCTC13160</strain>
    </source>
</reference>
<feature type="compositionally biased region" description="Basic and acidic residues" evidence="1">
    <location>
        <begin position="21"/>
        <end position="39"/>
    </location>
</feature>
<accession>A0A378YT52</accession>
<dbReference type="AlphaFoldDB" id="A0A378YT52"/>
<dbReference type="STRING" id="93220.A6P55_15870"/>
<dbReference type="EMBL" id="UGSG01000001">
    <property type="protein sequence ID" value="SUA80332.1"/>
    <property type="molecule type" value="Genomic_DNA"/>
</dbReference>
<gene>
    <name evidence="2" type="ORF">NCTC13160_03686</name>
</gene>